<accession>A0ABN2EBB5</accession>
<evidence type="ECO:0000256" key="6">
    <source>
        <dbReference type="SAM" id="Phobius"/>
    </source>
</evidence>
<feature type="transmembrane region" description="Helical" evidence="6">
    <location>
        <begin position="426"/>
        <end position="452"/>
    </location>
</feature>
<organism evidence="7 8">
    <name type="scientific">Kribbella karoonensis</name>
    <dbReference type="NCBI Taxonomy" id="324851"/>
    <lineage>
        <taxon>Bacteria</taxon>
        <taxon>Bacillati</taxon>
        <taxon>Actinomycetota</taxon>
        <taxon>Actinomycetes</taxon>
        <taxon>Propionibacteriales</taxon>
        <taxon>Kribbellaceae</taxon>
        <taxon>Kribbella</taxon>
    </lineage>
</organism>
<feature type="transmembrane region" description="Helical" evidence="6">
    <location>
        <begin position="396"/>
        <end position="414"/>
    </location>
</feature>
<evidence type="ECO:0000313" key="8">
    <source>
        <dbReference type="Proteomes" id="UP001500190"/>
    </source>
</evidence>
<feature type="transmembrane region" description="Helical" evidence="6">
    <location>
        <begin position="473"/>
        <end position="492"/>
    </location>
</feature>
<keyword evidence="5 6" id="KW-0472">Membrane</keyword>
<keyword evidence="3 6" id="KW-0812">Transmembrane</keyword>
<feature type="transmembrane region" description="Helical" evidence="6">
    <location>
        <begin position="51"/>
        <end position="76"/>
    </location>
</feature>
<gene>
    <name evidence="7" type="ORF">GCM10009742_52710</name>
</gene>
<comment type="caution">
    <text evidence="7">The sequence shown here is derived from an EMBL/GenBank/DDBJ whole genome shotgun (WGS) entry which is preliminary data.</text>
</comment>
<comment type="subcellular location">
    <subcellularLocation>
        <location evidence="1">Cell membrane</location>
        <topology evidence="1">Multi-pass membrane protein</topology>
    </subcellularLocation>
</comment>
<keyword evidence="2" id="KW-1003">Cell membrane</keyword>
<protein>
    <submittedName>
        <fullName evidence="7">Cytochrome c oxidase assembly protein</fullName>
    </submittedName>
</protein>
<dbReference type="RefSeq" id="WP_344195948.1">
    <property type="nucleotide sequence ID" value="NZ_BAAAND010000008.1"/>
</dbReference>
<feature type="transmembrane region" description="Helical" evidence="6">
    <location>
        <begin position="590"/>
        <end position="613"/>
    </location>
</feature>
<evidence type="ECO:0000256" key="3">
    <source>
        <dbReference type="ARBA" id="ARBA00022692"/>
    </source>
</evidence>
<feature type="transmembrane region" description="Helical" evidence="6">
    <location>
        <begin position="304"/>
        <end position="324"/>
    </location>
</feature>
<dbReference type="Proteomes" id="UP001500190">
    <property type="component" value="Unassembled WGS sequence"/>
</dbReference>
<proteinExistence type="predicted"/>
<feature type="transmembrane region" description="Helical" evidence="6">
    <location>
        <begin position="512"/>
        <end position="529"/>
    </location>
</feature>
<feature type="transmembrane region" description="Helical" evidence="6">
    <location>
        <begin position="363"/>
        <end position="384"/>
    </location>
</feature>
<feature type="transmembrane region" description="Helical" evidence="6">
    <location>
        <begin position="276"/>
        <end position="297"/>
    </location>
</feature>
<name>A0ABN2EBB5_9ACTN</name>
<evidence type="ECO:0000313" key="7">
    <source>
        <dbReference type="EMBL" id="GAA1598663.1"/>
    </source>
</evidence>
<dbReference type="InterPro" id="IPR019108">
    <property type="entry name" value="Caa3_assmbl_CtaG-rel"/>
</dbReference>
<feature type="transmembrane region" description="Helical" evidence="6">
    <location>
        <begin position="243"/>
        <end position="264"/>
    </location>
</feature>
<dbReference type="Pfam" id="PF09678">
    <property type="entry name" value="Caa3_CtaG"/>
    <property type="match status" value="1"/>
</dbReference>
<keyword evidence="4 6" id="KW-1133">Transmembrane helix</keyword>
<feature type="transmembrane region" description="Helical" evidence="6">
    <location>
        <begin position="9"/>
        <end position="31"/>
    </location>
</feature>
<sequence>MAPTRHRPWLIRYVVLLGVLAVVVPLVATGVMGPASYLPIARDDPGRATGLIATFVRAVADLSSLVTVGALASALFAGKARPVQDKTSRRQLEVAEWFEPVVVRRAATVWVISSGLLIAFDSADSNGYPLGKLADPRALWFALFSGDAGRSWMVTFVAAVVVLVTCLLSARWIGYAVALWAALVGSLAPVVVGQILVGPRHDFGSDAGIFQTLAGQILLGSVVVQVLRVATGRRVRALERAHWWSTAWVLLGVLVVTEGILLWFKLAGSSPLGSATGWLSLARFVGLGVVGGGLVAARRGRITAGAVLLAGGAAGFAAAGSAMLRIPPPQFFVPASISQIFFGFDLKVAPGFGSLAAQWRPNLLFVTAAIVAIAGYLLGVRRLARQGERWPAARTIAWTLGWVLIIVVTSSGLGKYSGADFAVHMAVHMALSMLAPVPLVLGGPVTLALRALPANEPPHEWILAALHSRPLQALYHPLFVFVVYIGSYYALYLTNAFGTLMRFHWAHQLMNLHFLVVGCLYFGLVIGVDRTPHQLPSLAKLAVLLGAMPFHAFFGVILMSDGAVIGQSFYDHLEVPWARDLAATQHVAGGIAWAGSEIPLLIVVVVLALQWAIQDGRAARRIDRHLDNGLDDSYDAYNAMLQRLARRTESTQERR</sequence>
<feature type="transmembrane region" description="Helical" evidence="6">
    <location>
        <begin position="177"/>
        <end position="197"/>
    </location>
</feature>
<evidence type="ECO:0000256" key="4">
    <source>
        <dbReference type="ARBA" id="ARBA00022989"/>
    </source>
</evidence>
<keyword evidence="8" id="KW-1185">Reference proteome</keyword>
<reference evidence="7 8" key="1">
    <citation type="journal article" date="2019" name="Int. J. Syst. Evol. Microbiol.">
        <title>The Global Catalogue of Microorganisms (GCM) 10K type strain sequencing project: providing services to taxonomists for standard genome sequencing and annotation.</title>
        <authorList>
            <consortium name="The Broad Institute Genomics Platform"/>
            <consortium name="The Broad Institute Genome Sequencing Center for Infectious Disease"/>
            <person name="Wu L."/>
            <person name="Ma J."/>
        </authorList>
    </citation>
    <scope>NUCLEOTIDE SEQUENCE [LARGE SCALE GENOMIC DNA]</scope>
    <source>
        <strain evidence="7 8">JCM 14304</strain>
    </source>
</reference>
<feature type="transmembrane region" description="Helical" evidence="6">
    <location>
        <begin position="209"/>
        <end position="231"/>
    </location>
</feature>
<dbReference type="EMBL" id="BAAAND010000008">
    <property type="protein sequence ID" value="GAA1598663.1"/>
    <property type="molecule type" value="Genomic_DNA"/>
</dbReference>
<feature type="transmembrane region" description="Helical" evidence="6">
    <location>
        <begin position="151"/>
        <end position="170"/>
    </location>
</feature>
<feature type="transmembrane region" description="Helical" evidence="6">
    <location>
        <begin position="541"/>
        <end position="570"/>
    </location>
</feature>
<evidence type="ECO:0000256" key="5">
    <source>
        <dbReference type="ARBA" id="ARBA00023136"/>
    </source>
</evidence>
<feature type="transmembrane region" description="Helical" evidence="6">
    <location>
        <begin position="97"/>
        <end position="120"/>
    </location>
</feature>
<evidence type="ECO:0000256" key="2">
    <source>
        <dbReference type="ARBA" id="ARBA00022475"/>
    </source>
</evidence>
<evidence type="ECO:0000256" key="1">
    <source>
        <dbReference type="ARBA" id="ARBA00004651"/>
    </source>
</evidence>